<proteinExistence type="inferred from homology"/>
<keyword evidence="6" id="KW-1185">Reference proteome</keyword>
<evidence type="ECO:0000259" key="4">
    <source>
        <dbReference type="Pfam" id="PF07859"/>
    </source>
</evidence>
<dbReference type="InterPro" id="IPR050300">
    <property type="entry name" value="GDXG_lipolytic_enzyme"/>
</dbReference>
<organism evidence="5 6">
    <name type="scientific">Caballeronia cordobensis</name>
    <name type="common">Burkholderia cordobensis</name>
    <dbReference type="NCBI Taxonomy" id="1353886"/>
    <lineage>
        <taxon>Bacteria</taxon>
        <taxon>Pseudomonadati</taxon>
        <taxon>Pseudomonadota</taxon>
        <taxon>Betaproteobacteria</taxon>
        <taxon>Burkholderiales</taxon>
        <taxon>Burkholderiaceae</taxon>
        <taxon>Caballeronia</taxon>
    </lineage>
</organism>
<evidence type="ECO:0000313" key="6">
    <source>
        <dbReference type="Proteomes" id="UP000054740"/>
    </source>
</evidence>
<accession>A0A158G752</accession>
<evidence type="ECO:0000256" key="1">
    <source>
        <dbReference type="ARBA" id="ARBA00010515"/>
    </source>
</evidence>
<dbReference type="Gene3D" id="3.40.50.1820">
    <property type="entry name" value="alpha/beta hydrolase"/>
    <property type="match status" value="1"/>
</dbReference>
<dbReference type="PANTHER" id="PTHR48081">
    <property type="entry name" value="AB HYDROLASE SUPERFAMILY PROTEIN C4A8.06C"/>
    <property type="match status" value="1"/>
</dbReference>
<dbReference type="Pfam" id="PF07859">
    <property type="entry name" value="Abhydrolase_3"/>
    <property type="match status" value="1"/>
</dbReference>
<feature type="domain" description="Alpha/beta hydrolase fold-3" evidence="4">
    <location>
        <begin position="75"/>
        <end position="281"/>
    </location>
</feature>
<dbReference type="InterPro" id="IPR033140">
    <property type="entry name" value="Lipase_GDXG_put_SER_AS"/>
</dbReference>
<dbReference type="InterPro" id="IPR013094">
    <property type="entry name" value="AB_hydrolase_3"/>
</dbReference>
<dbReference type="Proteomes" id="UP000054740">
    <property type="component" value="Unassembled WGS sequence"/>
</dbReference>
<dbReference type="EMBL" id="FCNY02000003">
    <property type="protein sequence ID" value="SAL27944.1"/>
    <property type="molecule type" value="Genomic_DNA"/>
</dbReference>
<feature type="active site" evidence="3">
    <location>
        <position position="152"/>
    </location>
</feature>
<name>A0A158G752_CABCO</name>
<dbReference type="PROSITE" id="PS01174">
    <property type="entry name" value="LIPASE_GDXG_SER"/>
    <property type="match status" value="1"/>
</dbReference>
<sequence length="307" mass="33124">MPLDPEVAVILKALESAPPMEGMSVAALRASLAYPPLERRTAVGEVIDLAVPLPGRVLAARLYRPQERHGEGVTVFFHGGGFVIGNLDTHDHVCRDLCAGSGAAVIALDYRLAPEHPFPAAVDDCLDAVRWIAQNADALSFDAARMIVAGDSAGGNLAAVTALRIRDEGGPRLRGQVLVYPVTGYHTPPTRSYIDNQSGYSLTRAAMIRFWQDYLVDERDSAHVHACPLLAASLTGLPPALVVTAEFDPLRDEGEAYAHRLLDAGVPVTLWRYEGLIHGFFRMGLACAKAREGLLRAAQWIRSAMNA</sequence>
<comment type="similarity">
    <text evidence="1">Belongs to the 'GDXG' lipolytic enzyme family.</text>
</comment>
<keyword evidence="2" id="KW-0378">Hydrolase</keyword>
<dbReference type="PANTHER" id="PTHR48081:SF8">
    <property type="entry name" value="ALPHA_BETA HYDROLASE FOLD-3 DOMAIN-CONTAINING PROTEIN-RELATED"/>
    <property type="match status" value="1"/>
</dbReference>
<evidence type="ECO:0000313" key="5">
    <source>
        <dbReference type="EMBL" id="SAL27944.1"/>
    </source>
</evidence>
<dbReference type="FunFam" id="3.40.50.1820:FF:000089">
    <property type="entry name" value="Alpha/beta hydrolase"/>
    <property type="match status" value="1"/>
</dbReference>
<dbReference type="AlphaFoldDB" id="A0A158G752"/>
<evidence type="ECO:0000256" key="2">
    <source>
        <dbReference type="ARBA" id="ARBA00022801"/>
    </source>
</evidence>
<dbReference type="SUPFAM" id="SSF53474">
    <property type="entry name" value="alpha/beta-Hydrolases"/>
    <property type="match status" value="1"/>
</dbReference>
<dbReference type="InterPro" id="IPR029058">
    <property type="entry name" value="AB_hydrolase_fold"/>
</dbReference>
<dbReference type="RefSeq" id="WP_053571340.1">
    <property type="nucleotide sequence ID" value="NZ_FCNY02000003.1"/>
</dbReference>
<evidence type="ECO:0000256" key="3">
    <source>
        <dbReference type="PROSITE-ProRule" id="PRU10038"/>
    </source>
</evidence>
<reference evidence="6" key="1">
    <citation type="submission" date="2016-01" db="EMBL/GenBank/DDBJ databases">
        <authorList>
            <person name="Peeters C."/>
        </authorList>
    </citation>
    <scope>NUCLEOTIDE SEQUENCE [LARGE SCALE GENOMIC DNA]</scope>
</reference>
<protein>
    <submittedName>
        <fullName evidence="5">Lipolytic protein</fullName>
    </submittedName>
</protein>
<gene>
    <name evidence="5" type="ORF">AWB70_01656</name>
</gene>
<dbReference type="GO" id="GO:0016787">
    <property type="term" value="F:hydrolase activity"/>
    <property type="evidence" value="ECO:0007669"/>
    <property type="project" value="UniProtKB-KW"/>
</dbReference>